<comment type="caution">
    <text evidence="2">The sequence shown here is derived from an EMBL/GenBank/DDBJ whole genome shotgun (WGS) entry which is preliminary data.</text>
</comment>
<evidence type="ECO:0008006" key="4">
    <source>
        <dbReference type="Google" id="ProtNLM"/>
    </source>
</evidence>
<keyword evidence="3" id="KW-1185">Reference proteome</keyword>
<evidence type="ECO:0000256" key="1">
    <source>
        <dbReference type="SAM" id="Phobius"/>
    </source>
</evidence>
<feature type="transmembrane region" description="Helical" evidence="1">
    <location>
        <begin position="218"/>
        <end position="235"/>
    </location>
</feature>
<organism evidence="2 3">
    <name type="scientific">Elstera litoralis</name>
    <dbReference type="NCBI Taxonomy" id="552518"/>
    <lineage>
        <taxon>Bacteria</taxon>
        <taxon>Pseudomonadati</taxon>
        <taxon>Pseudomonadota</taxon>
        <taxon>Alphaproteobacteria</taxon>
        <taxon>Rhodospirillales</taxon>
        <taxon>Rhodospirillaceae</taxon>
        <taxon>Elstera</taxon>
    </lineage>
</organism>
<keyword evidence="1" id="KW-0472">Membrane</keyword>
<gene>
    <name evidence="2" type="ORF">VZ95_18565</name>
</gene>
<feature type="transmembrane region" description="Helical" evidence="1">
    <location>
        <begin position="241"/>
        <end position="258"/>
    </location>
</feature>
<dbReference type="EMBL" id="LAJY01000645">
    <property type="protein sequence ID" value="KJV08318.1"/>
    <property type="molecule type" value="Genomic_DNA"/>
</dbReference>
<protein>
    <recommendedName>
        <fullName evidence="4">O-antigen ligase domain-containing protein</fullName>
    </recommendedName>
</protein>
<dbReference type="AlphaFoldDB" id="A0A0F3IP49"/>
<keyword evidence="1" id="KW-1133">Transmembrane helix</keyword>
<name>A0A0F3IP49_9PROT</name>
<evidence type="ECO:0000313" key="3">
    <source>
        <dbReference type="Proteomes" id="UP000033774"/>
    </source>
</evidence>
<keyword evidence="1" id="KW-0812">Transmembrane</keyword>
<sequence>MDPRRANRLAARAARRCHHLWPQRGAGGFGGRAEPAGGAISARTAAYPRAAGGCAGGDFGQSRRQTHSSGGFRGGGDRAVALRAAAAGGAGVARAAAPGAIAGYADPGGGMRTVGRETVCRAPAIDLDLCRWLIEQRPWTGWGLDAARRLGAVAPDAPVPSCAQSTLGRDTVPLLPLHPHNGALQLWLELGLGGAALLPALLLVLARPLGRLPRIERATGVAALAGASVPLLVSFGLWQGWWLSALALFWGLSLVFLARRS</sequence>
<accession>A0A0F3IP49</accession>
<reference evidence="2 3" key="1">
    <citation type="submission" date="2015-03" db="EMBL/GenBank/DDBJ databases">
        <title>Draft genome sequence of Elstera litoralis.</title>
        <authorList>
            <person name="Rahalkar M.C."/>
            <person name="Dhakephalkar P.K."/>
            <person name="Pore S.D."/>
            <person name="Arora P."/>
            <person name="Kapse N.G."/>
            <person name="Pandit P.S."/>
        </authorList>
    </citation>
    <scope>NUCLEOTIDE SEQUENCE [LARGE SCALE GENOMIC DNA]</scope>
    <source>
        <strain evidence="2 3">Dia-1</strain>
    </source>
</reference>
<proteinExistence type="predicted"/>
<evidence type="ECO:0000313" key="2">
    <source>
        <dbReference type="EMBL" id="KJV08318.1"/>
    </source>
</evidence>
<dbReference type="Proteomes" id="UP000033774">
    <property type="component" value="Unassembled WGS sequence"/>
</dbReference>
<feature type="transmembrane region" description="Helical" evidence="1">
    <location>
        <begin position="186"/>
        <end position="206"/>
    </location>
</feature>